<comment type="function">
    <text evidence="1">Mediates coordination of peptidoglycan synthesis and outer membrane constriction during cell division.</text>
</comment>
<dbReference type="OrthoDB" id="9763909at2"/>
<dbReference type="Pfam" id="PF13174">
    <property type="entry name" value="TPR_6"/>
    <property type="match status" value="1"/>
</dbReference>
<keyword evidence="1" id="KW-0732">Signal</keyword>
<dbReference type="InterPro" id="IPR014162">
    <property type="entry name" value="CpoB_C"/>
</dbReference>
<gene>
    <name evidence="2" type="primary">ybgF</name>
    <name evidence="1" type="synonym">cpoB</name>
    <name evidence="2" type="ORF">E1B25_06565</name>
</gene>
<dbReference type="InterPro" id="IPR011990">
    <property type="entry name" value="TPR-like_helical_dom_sf"/>
</dbReference>
<dbReference type="EMBL" id="SMFP01000003">
    <property type="protein sequence ID" value="TDE39710.1"/>
    <property type="molecule type" value="Genomic_DNA"/>
</dbReference>
<organism evidence="2 3">
    <name type="scientific">Antarcticimicrobium sediminis</name>
    <dbReference type="NCBI Taxonomy" id="2546227"/>
    <lineage>
        <taxon>Bacteria</taxon>
        <taxon>Pseudomonadati</taxon>
        <taxon>Pseudomonadota</taxon>
        <taxon>Alphaproteobacteria</taxon>
        <taxon>Rhodobacterales</taxon>
        <taxon>Paracoccaceae</taxon>
        <taxon>Antarcticimicrobium</taxon>
    </lineage>
</organism>
<feature type="signal peptide" evidence="1">
    <location>
        <begin position="1"/>
        <end position="17"/>
    </location>
</feature>
<name>A0A4R5EY23_9RHOB</name>
<comment type="similarity">
    <text evidence="1">Belongs to the CpoB family.</text>
</comment>
<dbReference type="AlphaFoldDB" id="A0A4R5EY23"/>
<evidence type="ECO:0000256" key="1">
    <source>
        <dbReference type="HAMAP-Rule" id="MF_02066"/>
    </source>
</evidence>
<sequence length="275" mass="28408" precursor="true">MRVLPLLALGVLISLHAAPGAAQQSETLADIRQELTVLHVEIQKLKRELSTTGAPQLATGGDSVLDRVGAIESELQRLTSQTEELDYRIGRIVEDGTNRIGDLEFRLVELEGGDVSKLGETTTLGGGPAATAAAPAVPVQADSGASELAMGEQADFDAANAALQGTDFRSAADRFAAFNSAYPGSPLAPRAHLGQGRALDGLGDTREAARAYLGAFTSDDSGPTAPEALYELGAALGRLGQVDQACVTLGEVGVRFPAAEAVALARQEMAKLGCS</sequence>
<protein>
    <recommendedName>
        <fullName evidence="1">Cell division coordinator CpoB</fullName>
    </recommendedName>
</protein>
<keyword evidence="1" id="KW-0574">Periplasm</keyword>
<dbReference type="GO" id="GO:0043093">
    <property type="term" value="P:FtsZ-dependent cytokinesis"/>
    <property type="evidence" value="ECO:0007669"/>
    <property type="project" value="UniProtKB-UniRule"/>
</dbReference>
<evidence type="ECO:0000313" key="3">
    <source>
        <dbReference type="Proteomes" id="UP000294662"/>
    </source>
</evidence>
<keyword evidence="3" id="KW-1185">Reference proteome</keyword>
<comment type="caution">
    <text evidence="2">The sequence shown here is derived from an EMBL/GenBank/DDBJ whole genome shotgun (WGS) entry which is preliminary data.</text>
</comment>
<comment type="subcellular location">
    <subcellularLocation>
        <location evidence="1">Periplasm</location>
    </subcellularLocation>
</comment>
<reference evidence="2 3" key="1">
    <citation type="submission" date="2019-03" db="EMBL/GenBank/DDBJ databases">
        <authorList>
            <person name="Zhang S."/>
        </authorList>
    </citation>
    <scope>NUCLEOTIDE SEQUENCE [LARGE SCALE GENOMIC DNA]</scope>
    <source>
        <strain evidence="2 3">S4J41</strain>
    </source>
</reference>
<dbReference type="InterPro" id="IPR034706">
    <property type="entry name" value="CpoB"/>
</dbReference>
<evidence type="ECO:0000313" key="2">
    <source>
        <dbReference type="EMBL" id="TDE39710.1"/>
    </source>
</evidence>
<dbReference type="SUPFAM" id="SSF48452">
    <property type="entry name" value="TPR-like"/>
    <property type="match status" value="1"/>
</dbReference>
<dbReference type="HAMAP" id="MF_02066">
    <property type="entry name" value="CpoB"/>
    <property type="match status" value="1"/>
</dbReference>
<proteinExistence type="inferred from homology"/>
<dbReference type="Proteomes" id="UP000294662">
    <property type="component" value="Unassembled WGS sequence"/>
</dbReference>
<dbReference type="RefSeq" id="WP_132827964.1">
    <property type="nucleotide sequence ID" value="NZ_SMFP01000003.1"/>
</dbReference>
<dbReference type="InterPro" id="IPR019734">
    <property type="entry name" value="TPR_rpt"/>
</dbReference>
<keyword evidence="1" id="KW-0132">Cell division</keyword>
<dbReference type="NCBIfam" id="TIGR02795">
    <property type="entry name" value="tol_pal_ybgF"/>
    <property type="match status" value="1"/>
</dbReference>
<dbReference type="Gene3D" id="1.25.40.10">
    <property type="entry name" value="Tetratricopeptide repeat domain"/>
    <property type="match status" value="1"/>
</dbReference>
<dbReference type="GO" id="GO:0030288">
    <property type="term" value="C:outer membrane-bounded periplasmic space"/>
    <property type="evidence" value="ECO:0007669"/>
    <property type="project" value="UniProtKB-UniRule"/>
</dbReference>
<feature type="chain" id="PRO_5021051678" description="Cell division coordinator CpoB" evidence="1">
    <location>
        <begin position="18"/>
        <end position="275"/>
    </location>
</feature>
<accession>A0A4R5EY23</accession>
<keyword evidence="1" id="KW-0131">Cell cycle</keyword>